<feature type="transmembrane region" description="Helical" evidence="9">
    <location>
        <begin position="138"/>
        <end position="157"/>
    </location>
</feature>
<protein>
    <recommendedName>
        <fullName evidence="6">Bifunctional IPC transferase and DIPP synthase</fullName>
        <ecNumber evidence="4">2.7.7.74</ecNumber>
        <ecNumber evidence="5">2.7.8.34</ecNumber>
    </recommendedName>
</protein>
<dbReference type="InterPro" id="IPR000462">
    <property type="entry name" value="CDP-OH_P_trans"/>
</dbReference>
<organism evidence="10">
    <name type="scientific">marine sediment metagenome</name>
    <dbReference type="NCBI Taxonomy" id="412755"/>
    <lineage>
        <taxon>unclassified sequences</taxon>
        <taxon>metagenomes</taxon>
        <taxon>ecological metagenomes</taxon>
    </lineage>
</organism>
<keyword evidence="9" id="KW-0472">Membrane</keyword>
<dbReference type="EMBL" id="BARS01025597">
    <property type="protein sequence ID" value="GAG05939.1"/>
    <property type="molecule type" value="Genomic_DNA"/>
</dbReference>
<comment type="similarity">
    <text evidence="2">In the C-terminal section; belongs to the CDP-alcohol phosphatidyltransferase class-I family.</text>
</comment>
<evidence type="ECO:0000313" key="10">
    <source>
        <dbReference type="EMBL" id="GAG05939.1"/>
    </source>
</evidence>
<evidence type="ECO:0000256" key="7">
    <source>
        <dbReference type="ARBA" id="ARBA00022679"/>
    </source>
</evidence>
<gene>
    <name evidence="10" type="ORF">S01H1_40423</name>
</gene>
<name>X0UJG8_9ZZZZ</name>
<feature type="non-terminal residue" evidence="10">
    <location>
        <position position="267"/>
    </location>
</feature>
<accession>X0UJG8</accession>
<comment type="similarity">
    <text evidence="3">In the N-terminal section; belongs to the MobA family.</text>
</comment>
<dbReference type="GO" id="GO:0016020">
    <property type="term" value="C:membrane"/>
    <property type="evidence" value="ECO:0007669"/>
    <property type="project" value="InterPro"/>
</dbReference>
<keyword evidence="7" id="KW-0808">Transferase</keyword>
<dbReference type="Gene3D" id="3.90.550.10">
    <property type="entry name" value="Spore Coat Polysaccharide Biosynthesis Protein SpsA, Chain A"/>
    <property type="match status" value="1"/>
</dbReference>
<evidence type="ECO:0000256" key="9">
    <source>
        <dbReference type="SAM" id="Phobius"/>
    </source>
</evidence>
<dbReference type="Gene3D" id="1.20.120.1760">
    <property type="match status" value="1"/>
</dbReference>
<dbReference type="GO" id="GO:0016780">
    <property type="term" value="F:phosphotransferase activity, for other substituted phosphate groups"/>
    <property type="evidence" value="ECO:0007669"/>
    <property type="project" value="InterPro"/>
</dbReference>
<dbReference type="EC" id="2.7.7.74" evidence="4"/>
<evidence type="ECO:0000256" key="4">
    <source>
        <dbReference type="ARBA" id="ARBA00012504"/>
    </source>
</evidence>
<proteinExistence type="inferred from homology"/>
<evidence type="ECO:0000256" key="6">
    <source>
        <dbReference type="ARBA" id="ARBA00018322"/>
    </source>
</evidence>
<comment type="caution">
    <text evidence="10">The sequence shown here is derived from an EMBL/GenBank/DDBJ whole genome shotgun (WGS) entry which is preliminary data.</text>
</comment>
<evidence type="ECO:0000256" key="2">
    <source>
        <dbReference type="ARBA" id="ARBA00006982"/>
    </source>
</evidence>
<dbReference type="SUPFAM" id="SSF53448">
    <property type="entry name" value="Nucleotide-diphospho-sugar transferases"/>
    <property type="match status" value="1"/>
</dbReference>
<comment type="catalytic activity">
    <reaction evidence="8">
        <text>CDP-1L-myo-inositol + 1D-myo-inositol 3-phosphate = bis(1L-myo-inositol) 3,1'-phosphate 1-phosphate + CMP + H(+)</text>
        <dbReference type="Rhea" id="RHEA:31327"/>
        <dbReference type="ChEBI" id="CHEBI:15378"/>
        <dbReference type="ChEBI" id="CHEBI:58401"/>
        <dbReference type="ChEBI" id="CHEBI:60377"/>
        <dbReference type="ChEBI" id="CHEBI:62573"/>
        <dbReference type="ChEBI" id="CHEBI:62576"/>
        <dbReference type="EC" id="2.7.8.34"/>
    </reaction>
</comment>
<evidence type="ECO:0000256" key="1">
    <source>
        <dbReference type="ARBA" id="ARBA00000729"/>
    </source>
</evidence>
<feature type="non-terminal residue" evidence="10">
    <location>
        <position position="1"/>
    </location>
</feature>
<evidence type="ECO:0000256" key="5">
    <source>
        <dbReference type="ARBA" id="ARBA00013268"/>
    </source>
</evidence>
<keyword evidence="9" id="KW-1133">Transmembrane helix</keyword>
<dbReference type="PROSITE" id="PS00379">
    <property type="entry name" value="CDP_ALCOHOL_P_TRANSF"/>
    <property type="match status" value="1"/>
</dbReference>
<evidence type="ECO:0000256" key="8">
    <source>
        <dbReference type="ARBA" id="ARBA00049235"/>
    </source>
</evidence>
<evidence type="ECO:0000256" key="3">
    <source>
        <dbReference type="ARBA" id="ARBA00007897"/>
    </source>
</evidence>
<reference evidence="10" key="1">
    <citation type="journal article" date="2014" name="Front. Microbiol.">
        <title>High frequency of phylogenetically diverse reductive dehalogenase-homologous genes in deep subseafloor sedimentary metagenomes.</title>
        <authorList>
            <person name="Kawai M."/>
            <person name="Futagami T."/>
            <person name="Toyoda A."/>
            <person name="Takaki Y."/>
            <person name="Nishi S."/>
            <person name="Hori S."/>
            <person name="Arai W."/>
            <person name="Tsubouchi T."/>
            <person name="Morono Y."/>
            <person name="Uchiyama I."/>
            <person name="Ito T."/>
            <person name="Fujiyama A."/>
            <person name="Inagaki F."/>
            <person name="Takami H."/>
        </authorList>
    </citation>
    <scope>NUCLEOTIDE SEQUENCE</scope>
    <source>
        <strain evidence="10">Expedition CK06-06</strain>
    </source>
</reference>
<sequence length="267" mass="29562">VDRNTRNSFIDMEDVTRVKTNGDKILNIGKGLTDFNCFDTGIFKCTPAIFSVLECSAKQDGDTTLSAAVQMLAVAGKAKAVEINGHFWIDVDDPETFSRAEKAILTSLQDKPNDGPVSRYINRPLSVRISRRLVNHRITPNQISLFSFLCSVLAAGLFSCDGYLALLLGGFMAQFASIVDGCDGEVARLKYQSSPYGGWFDAVLDRYADAFLLFGLMWHAYADRTDGLILLIGFLAIIGSFMLSYTADKYDSLMRDRISRGRGWRMG</sequence>
<comment type="catalytic activity">
    <reaction evidence="1">
        <text>1D-myo-inositol 3-phosphate + CTP + H(+) = CDP-1L-myo-inositol + diphosphate</text>
        <dbReference type="Rhea" id="RHEA:30647"/>
        <dbReference type="ChEBI" id="CHEBI:15378"/>
        <dbReference type="ChEBI" id="CHEBI:33019"/>
        <dbReference type="ChEBI" id="CHEBI:37563"/>
        <dbReference type="ChEBI" id="CHEBI:58401"/>
        <dbReference type="ChEBI" id="CHEBI:62573"/>
        <dbReference type="EC" id="2.7.7.74"/>
    </reaction>
</comment>
<dbReference type="InterPro" id="IPR048254">
    <property type="entry name" value="CDP_ALCOHOL_P_TRANSF_CS"/>
</dbReference>
<dbReference type="InterPro" id="IPR043130">
    <property type="entry name" value="CDP-OH_PTrfase_TM_dom"/>
</dbReference>
<dbReference type="AlphaFoldDB" id="X0UJG8"/>
<dbReference type="InterPro" id="IPR029044">
    <property type="entry name" value="Nucleotide-diphossugar_trans"/>
</dbReference>
<dbReference type="GO" id="GO:0008654">
    <property type="term" value="P:phospholipid biosynthetic process"/>
    <property type="evidence" value="ECO:0007669"/>
    <property type="project" value="InterPro"/>
</dbReference>
<dbReference type="Pfam" id="PF01066">
    <property type="entry name" value="CDP-OH_P_transf"/>
    <property type="match status" value="1"/>
</dbReference>
<feature type="transmembrane region" description="Helical" evidence="9">
    <location>
        <begin position="227"/>
        <end position="247"/>
    </location>
</feature>
<dbReference type="EC" id="2.7.8.34" evidence="5"/>
<keyword evidence="9" id="KW-0812">Transmembrane</keyword>